<dbReference type="InterPro" id="IPR051231">
    <property type="entry name" value="SOSS-B"/>
</dbReference>
<protein>
    <submittedName>
        <fullName evidence="4">Replication factor-A domain protein</fullName>
    </submittedName>
</protein>
<dbReference type="KEGG" id="mel:Metbo_0167"/>
<gene>
    <name evidence="4" type="ordered locus">Metbo_0167</name>
</gene>
<proteinExistence type="predicted"/>
<dbReference type="GO" id="GO:0000724">
    <property type="term" value="P:double-strand break repair via homologous recombination"/>
    <property type="evidence" value="ECO:0007669"/>
    <property type="project" value="TreeGrafter"/>
</dbReference>
<dbReference type="PANTHER" id="PTHR13356:SF0">
    <property type="entry name" value="SOSS COMPLEX SUBUNIT B HOMOLOG"/>
    <property type="match status" value="1"/>
</dbReference>
<dbReference type="RefSeq" id="WP_013643770.1">
    <property type="nucleotide sequence ID" value="NC_015216.1"/>
</dbReference>
<feature type="domain" description="Replication factor A C-terminal" evidence="3">
    <location>
        <begin position="660"/>
        <end position="785"/>
    </location>
</feature>
<name>F0T7T2_METLA</name>
<dbReference type="GeneID" id="10276593"/>
<dbReference type="AlphaFoldDB" id="F0T7T2"/>
<sequence length="793" mass="90227">MSQEISQEIKSEYEKIKDKISYDDFLKKMEERKHDYEDVSFMSELDIARTIIGEYINEENKPLSEANEAHKITELQTGSDNISVTGRIMHISNVKKFTSKKGREGKLANMIITDDTGEIRVVLWTENIKFLKKVTEGDVIKINNAEVKQGFREDELHMKLDSNIQKLDSEEYESFPKYDDKITDIKDIQGESQVNVIARIVRIPRVRTFDKNGKEGKVLSMEIQDKTGKTQFTLWNNDTNLVKDLDLKEGDSIKILGALGRTRDGEVSLTHSWIGRMIKGDFDLPEYSEKILKIGDAHEMRDITVIGIICKVYDTITFMRNDESTGQVRSLEMEDDTGSIRITLWNDDANMEIEKGNIIKIIGGNIEFDEYSGTDYRINTNWNTKLIINPEIDPDLSKKLQECGKYLKPLKIAAIHEMDEEGEEIDVVGRIVKTYDPSEFNRDDGTTGKVRTVEIGDGTGVIRSSFWDDKADFAFNEGKPIKIENARTRLGNYNMDLSIGKTARIVDPTPEEIEALPSMNEIEDSLYSTKTISQLNEDERNVRIVGRVVNLYDPNEFQRGDGTNGLVRTVEIADGTGVLRSSFWDDKAEMSLNTGDAIKIENPRISMRDDHLEISVGRNTLVTKATVDESEKLPSFDDIKEMIYKTKKIDDIEEEDRNIKVTGEITEAYGNRILYEMCPNCNKRLTLIDNSYECEICGEEIEEPRYLMIVPCVIEDSTGTMRVTFFSAAAEELVGMKINEVIDVIQKTGDEGSLEDKVSELVGHEITVIADASFDEYNEEIRLNAKKLVDIKL</sequence>
<dbReference type="OrthoDB" id="6262at2157"/>
<organism evidence="4 5">
    <name type="scientific">Methanobacterium lacus (strain AL-21)</name>
    <dbReference type="NCBI Taxonomy" id="877455"/>
    <lineage>
        <taxon>Archaea</taxon>
        <taxon>Methanobacteriati</taxon>
        <taxon>Methanobacteriota</taxon>
        <taxon>Methanomada group</taxon>
        <taxon>Methanobacteria</taxon>
        <taxon>Methanobacteriales</taxon>
        <taxon>Methanobacteriaceae</taxon>
        <taxon>Methanobacterium</taxon>
    </lineage>
</organism>
<reference evidence="5" key="1">
    <citation type="submission" date="2011-02" db="EMBL/GenBank/DDBJ databases">
        <title>Complete sequence of Methanobacterium sp. AL-21.</title>
        <authorList>
            <consortium name="US DOE Joint Genome Institute"/>
            <person name="Lucas S."/>
            <person name="Copeland A."/>
            <person name="Lapidus A."/>
            <person name="Cheng J.-F."/>
            <person name="Goodwin L."/>
            <person name="Pitluck S."/>
            <person name="Chertkov O."/>
            <person name="Detter J.C."/>
            <person name="Han C."/>
            <person name="Tapia R."/>
            <person name="Land M."/>
            <person name="Hauser L."/>
            <person name="Kyrpides N."/>
            <person name="Ivanova N."/>
            <person name="Mikhailova N."/>
            <person name="Pagani I."/>
            <person name="Cadillo-Quiroz H."/>
            <person name="Imachi H."/>
            <person name="Zinder S."/>
            <person name="Liu W."/>
            <person name="Woyke T."/>
        </authorList>
    </citation>
    <scope>NUCLEOTIDE SEQUENCE [LARGE SCALE GENOMIC DNA]</scope>
    <source>
        <strain evidence="5">AL-21</strain>
    </source>
</reference>
<dbReference type="STRING" id="877455.Metbo_0167"/>
<evidence type="ECO:0000259" key="2">
    <source>
        <dbReference type="Pfam" id="PF01336"/>
    </source>
</evidence>
<dbReference type="Proteomes" id="UP000007490">
    <property type="component" value="Chromosome"/>
</dbReference>
<dbReference type="SUPFAM" id="SSF50249">
    <property type="entry name" value="Nucleic acid-binding proteins"/>
    <property type="match status" value="6"/>
</dbReference>
<evidence type="ECO:0000259" key="3">
    <source>
        <dbReference type="Pfam" id="PF08646"/>
    </source>
</evidence>
<dbReference type="eggNOG" id="arCOG01510">
    <property type="taxonomic scope" value="Archaea"/>
</dbReference>
<evidence type="ECO:0000313" key="4">
    <source>
        <dbReference type="EMBL" id="ADZ08419.1"/>
    </source>
</evidence>
<reference evidence="4 5" key="2">
    <citation type="journal article" date="2014" name="Int. J. Syst. Evol. Microbiol.">
        <title>Methanobacterium paludis sp. nov. and a novel strain of Methanobacterium lacus isolated from northern peatlands.</title>
        <authorList>
            <person name="Cadillo-Quiroz H."/>
            <person name="Brauer S.L."/>
            <person name="Goodson N."/>
            <person name="Yavitt J.B."/>
            <person name="Zinder S.H."/>
        </authorList>
    </citation>
    <scope>NUCLEOTIDE SEQUENCE [LARGE SCALE GENOMIC DNA]</scope>
    <source>
        <strain evidence="4 5">AL-21</strain>
    </source>
</reference>
<dbReference type="Pfam" id="PF08646">
    <property type="entry name" value="Rep_fac-A_C"/>
    <property type="match status" value="1"/>
</dbReference>
<dbReference type="GO" id="GO:0010212">
    <property type="term" value="P:response to ionizing radiation"/>
    <property type="evidence" value="ECO:0007669"/>
    <property type="project" value="TreeGrafter"/>
</dbReference>
<dbReference type="PANTHER" id="PTHR13356">
    <property type="entry name" value="OB FOLD NUCLEIC ACID BINDING PROTEIN-RELATED"/>
    <property type="match status" value="1"/>
</dbReference>
<dbReference type="InterPro" id="IPR013955">
    <property type="entry name" value="Rep_factor-A_C"/>
</dbReference>
<dbReference type="InterPro" id="IPR012340">
    <property type="entry name" value="NA-bd_OB-fold"/>
</dbReference>
<dbReference type="InterPro" id="IPR004365">
    <property type="entry name" value="NA-bd_OB_tRNA"/>
</dbReference>
<feature type="domain" description="OB" evidence="2">
    <location>
        <begin position="195"/>
        <end position="271"/>
    </location>
</feature>
<dbReference type="Pfam" id="PF01336">
    <property type="entry name" value="tRNA_anti-codon"/>
    <property type="match status" value="2"/>
</dbReference>
<evidence type="ECO:0000313" key="5">
    <source>
        <dbReference type="Proteomes" id="UP000007490"/>
    </source>
</evidence>
<keyword evidence="5" id="KW-1185">Reference proteome</keyword>
<dbReference type="GO" id="GO:0003677">
    <property type="term" value="F:DNA binding"/>
    <property type="evidence" value="ECO:0007669"/>
    <property type="project" value="UniProtKB-KW"/>
</dbReference>
<keyword evidence="1" id="KW-0238">DNA-binding</keyword>
<evidence type="ECO:0000256" key="1">
    <source>
        <dbReference type="ARBA" id="ARBA00023125"/>
    </source>
</evidence>
<dbReference type="CDD" id="cd04491">
    <property type="entry name" value="SoSSB_OBF"/>
    <property type="match status" value="4"/>
</dbReference>
<dbReference type="EMBL" id="CP002551">
    <property type="protein sequence ID" value="ADZ08419.1"/>
    <property type="molecule type" value="Genomic_DNA"/>
</dbReference>
<dbReference type="HOGENOM" id="CLU_019441_0_0_2"/>
<dbReference type="Gene3D" id="2.40.50.140">
    <property type="entry name" value="Nucleic acid-binding proteins"/>
    <property type="match status" value="6"/>
</dbReference>
<dbReference type="PROSITE" id="PS51128">
    <property type="entry name" value="ZF_DKSA_2"/>
    <property type="match status" value="1"/>
</dbReference>
<feature type="domain" description="OB" evidence="2">
    <location>
        <begin position="83"/>
        <end position="160"/>
    </location>
</feature>
<accession>F0T7T2</accession>